<comment type="similarity">
    <text evidence="2 6">Belongs to the 2-oxoacid dehydrogenase family.</text>
</comment>
<dbReference type="PROSITE" id="PS51826">
    <property type="entry name" value="PSBD"/>
    <property type="match status" value="1"/>
</dbReference>
<comment type="cofactor">
    <cofactor evidence="1 6">
        <name>(R)-lipoate</name>
        <dbReference type="ChEBI" id="CHEBI:83088"/>
    </cofactor>
</comment>
<dbReference type="GO" id="GO:0016407">
    <property type="term" value="F:acetyltransferase activity"/>
    <property type="evidence" value="ECO:0007669"/>
    <property type="project" value="TreeGrafter"/>
</dbReference>
<keyword evidence="5 6" id="KW-0012">Acyltransferase</keyword>
<evidence type="ECO:0000256" key="7">
    <source>
        <dbReference type="SAM" id="MobiDB-lite"/>
    </source>
</evidence>
<sequence length="430" mass="44566">MGANKTFNLPDLGEGLTESEILSWRVAVGDSVELNQVIAEVETAKAVVELPSPFSGVVTGIHAEPGTVAAVGSALISFDVGPPDGSGAGEPAGREPTLVGYGAAVEPDGPPARRARKPAAAAATAGPTDQVATSAPAGSVKVRSTPPVRKHARDLGIDISRLIGSGPEGLIIRTDVDEFAAASRVPPALAEAPTQPGAREIRTPIRGVRKYTAAAVSSSAFTAPHVTEFLTVDVTEGMELLERLRPLTRFEGLKLTPLTLVAKVLCLAVARYPELNSHWDEAAQEIVTFNYVNLGIAAATGRGLMVPHIPDAHKLGLAGLAAALTGLREQARAGTLSPAQLSGGTITITNIGVFGVDAGTPILNPGEAAILAMGQVRSTPWEYQGRIELRQVMTLSLSFDHRLVDGEGASRFLAEIGGVLRDPGIALSLL</sequence>
<dbReference type="FunFam" id="3.30.559.10:FF:000007">
    <property type="entry name" value="Dihydrolipoamide acetyltransferase component of pyruvate dehydrogenase complex"/>
    <property type="match status" value="1"/>
</dbReference>
<evidence type="ECO:0000259" key="9">
    <source>
        <dbReference type="PROSITE" id="PS51826"/>
    </source>
</evidence>
<dbReference type="GO" id="GO:0031405">
    <property type="term" value="F:lipoic acid binding"/>
    <property type="evidence" value="ECO:0007669"/>
    <property type="project" value="TreeGrafter"/>
</dbReference>
<dbReference type="InterPro" id="IPR050743">
    <property type="entry name" value="2-oxoacid_DH_E2_comp"/>
</dbReference>
<evidence type="ECO:0000256" key="5">
    <source>
        <dbReference type="ARBA" id="ARBA00023315"/>
    </source>
</evidence>
<organism evidence="10 11">
    <name type="scientific">Paeniglutamicibacter cryotolerans</name>
    <dbReference type="NCBI Taxonomy" id="670079"/>
    <lineage>
        <taxon>Bacteria</taxon>
        <taxon>Bacillati</taxon>
        <taxon>Actinomycetota</taxon>
        <taxon>Actinomycetes</taxon>
        <taxon>Micrococcales</taxon>
        <taxon>Micrococcaceae</taxon>
        <taxon>Paeniglutamicibacter</taxon>
    </lineage>
</organism>
<keyword evidence="11" id="KW-1185">Reference proteome</keyword>
<dbReference type="GO" id="GO:0005737">
    <property type="term" value="C:cytoplasm"/>
    <property type="evidence" value="ECO:0007669"/>
    <property type="project" value="TreeGrafter"/>
</dbReference>
<dbReference type="Proteomes" id="UP000523000">
    <property type="component" value="Unassembled WGS sequence"/>
</dbReference>
<keyword evidence="3 6" id="KW-0808">Transferase</keyword>
<dbReference type="Gene3D" id="3.30.559.10">
    <property type="entry name" value="Chloramphenicol acetyltransferase-like domain"/>
    <property type="match status" value="1"/>
</dbReference>
<dbReference type="InterPro" id="IPR036625">
    <property type="entry name" value="E3-bd_dom_sf"/>
</dbReference>
<evidence type="ECO:0000256" key="4">
    <source>
        <dbReference type="ARBA" id="ARBA00022823"/>
    </source>
</evidence>
<evidence type="ECO:0000259" key="8">
    <source>
        <dbReference type="PROSITE" id="PS50968"/>
    </source>
</evidence>
<dbReference type="Pfam" id="PF02817">
    <property type="entry name" value="E3_binding"/>
    <property type="match status" value="1"/>
</dbReference>
<dbReference type="Gene3D" id="4.10.320.10">
    <property type="entry name" value="E3-binding domain"/>
    <property type="match status" value="1"/>
</dbReference>
<name>A0A839QVU7_9MICC</name>
<accession>A0A839QVU7</accession>
<dbReference type="PANTHER" id="PTHR43178:SF5">
    <property type="entry name" value="LIPOAMIDE ACYLTRANSFERASE COMPONENT OF BRANCHED-CHAIN ALPHA-KETO ACID DEHYDROGENASE COMPLEX, MITOCHONDRIAL"/>
    <property type="match status" value="1"/>
</dbReference>
<dbReference type="PROSITE" id="PS50968">
    <property type="entry name" value="BIOTINYL_LIPOYL"/>
    <property type="match status" value="1"/>
</dbReference>
<dbReference type="EC" id="2.3.1.-" evidence="6"/>
<feature type="domain" description="Lipoyl-binding" evidence="8">
    <location>
        <begin position="4"/>
        <end position="79"/>
    </location>
</feature>
<dbReference type="Pfam" id="PF00364">
    <property type="entry name" value="Biotin_lipoyl"/>
    <property type="match status" value="1"/>
</dbReference>
<keyword evidence="10" id="KW-0670">Pyruvate</keyword>
<evidence type="ECO:0000256" key="3">
    <source>
        <dbReference type="ARBA" id="ARBA00022679"/>
    </source>
</evidence>
<evidence type="ECO:0000256" key="2">
    <source>
        <dbReference type="ARBA" id="ARBA00007317"/>
    </source>
</evidence>
<dbReference type="SUPFAM" id="SSF51230">
    <property type="entry name" value="Single hybrid motif"/>
    <property type="match status" value="1"/>
</dbReference>
<dbReference type="InterPro" id="IPR023213">
    <property type="entry name" value="CAT-like_dom_sf"/>
</dbReference>
<feature type="region of interest" description="Disordered" evidence="7">
    <location>
        <begin position="105"/>
        <end position="147"/>
    </location>
</feature>
<dbReference type="PROSITE" id="PS00189">
    <property type="entry name" value="LIPOYL"/>
    <property type="match status" value="1"/>
</dbReference>
<protein>
    <recommendedName>
        <fullName evidence="6">Dihydrolipoamide acetyltransferase component of pyruvate dehydrogenase complex</fullName>
        <ecNumber evidence="6">2.3.1.-</ecNumber>
    </recommendedName>
</protein>
<comment type="caution">
    <text evidence="10">The sequence shown here is derived from an EMBL/GenBank/DDBJ whole genome shotgun (WGS) entry which is preliminary data.</text>
</comment>
<keyword evidence="4 6" id="KW-0450">Lipoyl</keyword>
<dbReference type="EMBL" id="JACHVS010000001">
    <property type="protein sequence ID" value="MBB2996131.1"/>
    <property type="molecule type" value="Genomic_DNA"/>
</dbReference>
<evidence type="ECO:0000313" key="11">
    <source>
        <dbReference type="Proteomes" id="UP000523000"/>
    </source>
</evidence>
<reference evidence="10 11" key="1">
    <citation type="submission" date="2020-08" db="EMBL/GenBank/DDBJ databases">
        <title>Sequencing the genomes of 1000 actinobacteria strains.</title>
        <authorList>
            <person name="Klenk H.-P."/>
        </authorList>
    </citation>
    <scope>NUCLEOTIDE SEQUENCE [LARGE SCALE GENOMIC DNA]</scope>
    <source>
        <strain evidence="10 11">DSM 22826</strain>
    </source>
</reference>
<dbReference type="PANTHER" id="PTHR43178">
    <property type="entry name" value="DIHYDROLIPOAMIDE ACETYLTRANSFERASE COMPONENT OF PYRUVATE DEHYDROGENASE COMPLEX"/>
    <property type="match status" value="1"/>
</dbReference>
<dbReference type="Gene3D" id="2.40.50.100">
    <property type="match status" value="1"/>
</dbReference>
<dbReference type="SUPFAM" id="SSF47005">
    <property type="entry name" value="Peripheral subunit-binding domain of 2-oxo acid dehydrogenase complex"/>
    <property type="match status" value="1"/>
</dbReference>
<dbReference type="InterPro" id="IPR000089">
    <property type="entry name" value="Biotin_lipoyl"/>
</dbReference>
<dbReference type="CDD" id="cd06849">
    <property type="entry name" value="lipoyl_domain"/>
    <property type="match status" value="1"/>
</dbReference>
<dbReference type="InterPro" id="IPR004167">
    <property type="entry name" value="PSBD"/>
</dbReference>
<evidence type="ECO:0000256" key="1">
    <source>
        <dbReference type="ARBA" id="ARBA00001938"/>
    </source>
</evidence>
<evidence type="ECO:0000313" key="10">
    <source>
        <dbReference type="EMBL" id="MBB2996131.1"/>
    </source>
</evidence>
<dbReference type="RefSeq" id="WP_183511323.1">
    <property type="nucleotide sequence ID" value="NZ_BAABGK010000002.1"/>
</dbReference>
<dbReference type="SUPFAM" id="SSF52777">
    <property type="entry name" value="CoA-dependent acyltransferases"/>
    <property type="match status" value="1"/>
</dbReference>
<dbReference type="InterPro" id="IPR003016">
    <property type="entry name" value="2-oxoA_DH_lipoyl-BS"/>
</dbReference>
<gene>
    <name evidence="10" type="ORF">E9229_002322</name>
</gene>
<dbReference type="InterPro" id="IPR011053">
    <property type="entry name" value="Single_hybrid_motif"/>
</dbReference>
<dbReference type="Pfam" id="PF00198">
    <property type="entry name" value="2-oxoacid_dh"/>
    <property type="match status" value="1"/>
</dbReference>
<dbReference type="AlphaFoldDB" id="A0A839QVU7"/>
<evidence type="ECO:0000256" key="6">
    <source>
        <dbReference type="RuleBase" id="RU003423"/>
    </source>
</evidence>
<feature type="compositionally biased region" description="Low complexity" evidence="7">
    <location>
        <begin position="118"/>
        <end position="129"/>
    </location>
</feature>
<feature type="domain" description="Peripheral subunit-binding (PSBD)" evidence="9">
    <location>
        <begin position="143"/>
        <end position="180"/>
    </location>
</feature>
<dbReference type="InterPro" id="IPR001078">
    <property type="entry name" value="2-oxoacid_DH_actylTfrase"/>
</dbReference>
<proteinExistence type="inferred from homology"/>